<name>A0A165JUH6_EXIGL</name>
<sequence length="521" mass="60399">MERGLYCARVLRQMVRAFIADRTVLPINPYGDWKTSMLSDQDLGNALMLHLQELGDSFTSSAIVDWLARPEVKAEYGISKTISESTARRWLLALGYRYRLEARGQYVDGHERKDVVWYRQKIYIPGIQELLQRTMEYDLNGAEVHPRPREFYTSRQVVIWYHDESIFYAHDRRRKRWFHKDASPKPYQKGEGASLMVADFVSAEFGWLRSPDQKSSARCIFRPGANRDGYFTNIEIRNQATEAAELVKKHYPRFDHVFVYDNATTHRKRADDALSARHMPKLPSESLAKNWLVERSVIHPATGRPERLPNNKIRKERIRMADTKNPVTGEPQSLYFPDDHPTKPGLFKGMSQILVERGWDAAPLARGVKRAECPSFKCADVTDPSATCCVRRILFNQPDFTNVPSLLETDMEPYGIRILFLPKFHCELNPIEQCWGYAKRVYRLNPASSREEVLEENTLKALEAVPLVSIRRFFNRAHRFVDAYSQGLNGQQSAWACKKYRGHRCIPEWILEDLEKAGLKK</sequence>
<proteinExistence type="predicted"/>
<organism evidence="1 2">
    <name type="scientific">Exidia glandulosa HHB12029</name>
    <dbReference type="NCBI Taxonomy" id="1314781"/>
    <lineage>
        <taxon>Eukaryota</taxon>
        <taxon>Fungi</taxon>
        <taxon>Dikarya</taxon>
        <taxon>Basidiomycota</taxon>
        <taxon>Agaricomycotina</taxon>
        <taxon>Agaricomycetes</taxon>
        <taxon>Auriculariales</taxon>
        <taxon>Exidiaceae</taxon>
        <taxon>Exidia</taxon>
    </lineage>
</organism>
<dbReference type="OrthoDB" id="10044727at2759"/>
<evidence type="ECO:0000313" key="1">
    <source>
        <dbReference type="EMBL" id="KZV95350.1"/>
    </source>
</evidence>
<evidence type="ECO:0000313" key="2">
    <source>
        <dbReference type="Proteomes" id="UP000077266"/>
    </source>
</evidence>
<dbReference type="InterPro" id="IPR036397">
    <property type="entry name" value="RNaseH_sf"/>
</dbReference>
<reference evidence="1 2" key="1">
    <citation type="journal article" date="2016" name="Mol. Biol. Evol.">
        <title>Comparative Genomics of Early-Diverging Mushroom-Forming Fungi Provides Insights into the Origins of Lignocellulose Decay Capabilities.</title>
        <authorList>
            <person name="Nagy L.G."/>
            <person name="Riley R."/>
            <person name="Tritt A."/>
            <person name="Adam C."/>
            <person name="Daum C."/>
            <person name="Floudas D."/>
            <person name="Sun H."/>
            <person name="Yadav J.S."/>
            <person name="Pangilinan J."/>
            <person name="Larsson K.H."/>
            <person name="Matsuura K."/>
            <person name="Barry K."/>
            <person name="Labutti K."/>
            <person name="Kuo R."/>
            <person name="Ohm R.A."/>
            <person name="Bhattacharya S.S."/>
            <person name="Shirouzu T."/>
            <person name="Yoshinaga Y."/>
            <person name="Martin F.M."/>
            <person name="Grigoriev I.V."/>
            <person name="Hibbett D.S."/>
        </authorList>
    </citation>
    <scope>NUCLEOTIDE SEQUENCE [LARGE SCALE GENOMIC DNA]</scope>
    <source>
        <strain evidence="1 2">HHB12029</strain>
    </source>
</reference>
<evidence type="ECO:0008006" key="3">
    <source>
        <dbReference type="Google" id="ProtNLM"/>
    </source>
</evidence>
<dbReference type="InParanoid" id="A0A165JUH6"/>
<dbReference type="EMBL" id="KV425958">
    <property type="protein sequence ID" value="KZV95350.1"/>
    <property type="molecule type" value="Genomic_DNA"/>
</dbReference>
<keyword evidence="2" id="KW-1185">Reference proteome</keyword>
<protein>
    <recommendedName>
        <fullName evidence="3">Tc1-like transposase DDE domain-containing protein</fullName>
    </recommendedName>
</protein>
<dbReference type="Proteomes" id="UP000077266">
    <property type="component" value="Unassembled WGS sequence"/>
</dbReference>
<dbReference type="AlphaFoldDB" id="A0A165JUH6"/>
<gene>
    <name evidence="1" type="ORF">EXIGLDRAFT_610717</name>
</gene>
<dbReference type="PANTHER" id="PTHR35871">
    <property type="entry name" value="EXPRESSED PROTEIN"/>
    <property type="match status" value="1"/>
</dbReference>
<dbReference type="PANTHER" id="PTHR35871:SF1">
    <property type="entry name" value="CXC1-LIKE CYSTEINE CLUSTER ASSOCIATED WITH KDZ TRANSPOSASES DOMAIN-CONTAINING PROTEIN"/>
    <property type="match status" value="1"/>
</dbReference>
<dbReference type="GO" id="GO:0003676">
    <property type="term" value="F:nucleic acid binding"/>
    <property type="evidence" value="ECO:0007669"/>
    <property type="project" value="InterPro"/>
</dbReference>
<dbReference type="Gene3D" id="3.30.420.10">
    <property type="entry name" value="Ribonuclease H-like superfamily/Ribonuclease H"/>
    <property type="match status" value="1"/>
</dbReference>
<accession>A0A165JUH6</accession>